<sequence>MLLRIHYDRYFRDIDSGCAGRTTRGMEDILIVLYMMHCEGNGRDKDSLLHRGHYHRERKAATLYSYFINEIWRGRPDHGSQVTCSANLDDESAKGILYVRNF</sequence>
<reference evidence="1 2" key="1">
    <citation type="submission" date="2021-06" db="EMBL/GenBank/DDBJ databases">
        <title>Caerostris extrusa draft genome.</title>
        <authorList>
            <person name="Kono N."/>
            <person name="Arakawa K."/>
        </authorList>
    </citation>
    <scope>NUCLEOTIDE SEQUENCE [LARGE SCALE GENOMIC DNA]</scope>
</reference>
<evidence type="ECO:0000313" key="2">
    <source>
        <dbReference type="Proteomes" id="UP001054945"/>
    </source>
</evidence>
<gene>
    <name evidence="1" type="ORF">CEXT_753391</name>
</gene>
<proteinExistence type="predicted"/>
<dbReference type="AlphaFoldDB" id="A0AAV4TGC8"/>
<name>A0AAV4TGC8_CAEEX</name>
<accession>A0AAV4TGC8</accession>
<evidence type="ECO:0000313" key="1">
    <source>
        <dbReference type="EMBL" id="GIY43820.1"/>
    </source>
</evidence>
<protein>
    <submittedName>
        <fullName evidence="1">Uncharacterized protein</fullName>
    </submittedName>
</protein>
<keyword evidence="2" id="KW-1185">Reference proteome</keyword>
<dbReference type="Proteomes" id="UP001054945">
    <property type="component" value="Unassembled WGS sequence"/>
</dbReference>
<dbReference type="EMBL" id="BPLR01011039">
    <property type="protein sequence ID" value="GIY43820.1"/>
    <property type="molecule type" value="Genomic_DNA"/>
</dbReference>
<organism evidence="1 2">
    <name type="scientific">Caerostris extrusa</name>
    <name type="common">Bark spider</name>
    <name type="synonym">Caerostris bankana</name>
    <dbReference type="NCBI Taxonomy" id="172846"/>
    <lineage>
        <taxon>Eukaryota</taxon>
        <taxon>Metazoa</taxon>
        <taxon>Ecdysozoa</taxon>
        <taxon>Arthropoda</taxon>
        <taxon>Chelicerata</taxon>
        <taxon>Arachnida</taxon>
        <taxon>Araneae</taxon>
        <taxon>Araneomorphae</taxon>
        <taxon>Entelegynae</taxon>
        <taxon>Araneoidea</taxon>
        <taxon>Araneidae</taxon>
        <taxon>Caerostris</taxon>
    </lineage>
</organism>
<comment type="caution">
    <text evidence="1">The sequence shown here is derived from an EMBL/GenBank/DDBJ whole genome shotgun (WGS) entry which is preliminary data.</text>
</comment>